<dbReference type="EMBL" id="PEDF01000080">
    <property type="protein sequence ID" value="RFZ41276.1"/>
    <property type="molecule type" value="Genomic_DNA"/>
</dbReference>
<name>A0A3E2MVV1_MYCMR</name>
<keyword evidence="2" id="KW-0012">Acyltransferase</keyword>
<dbReference type="InterPro" id="IPR016181">
    <property type="entry name" value="Acyl_CoA_acyltransferase"/>
</dbReference>
<dbReference type="PROSITE" id="PS51186">
    <property type="entry name" value="GNAT"/>
    <property type="match status" value="1"/>
</dbReference>
<feature type="domain" description="N-acetyltransferase" evidence="1">
    <location>
        <begin position="4"/>
        <end position="143"/>
    </location>
</feature>
<proteinExistence type="predicted"/>
<sequence length="185" mass="21113">MNLSASVVVTHDRLAEAFAIRSAVFMSEQECPYEEEFDGNDFCATHILGFVEGRPAGTMRVRWFAEFAKFERVCVLPQYRNSDVVNTMIELSFDVATRKGFTAIYGHAQARLVHFWEKFGFKPMPKGAKFVFSDHEYVEMMCEKRPRPDAITLASDPYLLLRPEGAWDDPGVLERSATRPATNPY</sequence>
<dbReference type="RefSeq" id="WP_243703219.1">
    <property type="nucleotide sequence ID" value="NZ_BQLC01000008.1"/>
</dbReference>
<dbReference type="EC" id="2.3.1.-" evidence="2"/>
<comment type="caution">
    <text evidence="2">The sequence shown here is derived from an EMBL/GenBank/DDBJ whole genome shotgun (WGS) entry which is preliminary data.</text>
</comment>
<dbReference type="InterPro" id="IPR000182">
    <property type="entry name" value="GNAT_dom"/>
</dbReference>
<dbReference type="AlphaFoldDB" id="A0A3E2MVV1"/>
<protein>
    <submittedName>
        <fullName evidence="2">Putative N-acetyltransferase YjcF</fullName>
        <ecNumber evidence="2">2.3.1.-</ecNumber>
    </submittedName>
</protein>
<dbReference type="Gene3D" id="3.40.630.30">
    <property type="match status" value="1"/>
</dbReference>
<gene>
    <name evidence="2" type="primary">yjcF</name>
    <name evidence="2" type="ORF">DAVIS_02544</name>
</gene>
<reference evidence="2 3" key="1">
    <citation type="journal article" date="2018" name="Sci. Rep.">
        <title>Extensive genomic diversity among Mycobacterium marinum strains revealed by whole genome sequencing.</title>
        <authorList>
            <person name="Das S."/>
            <person name="Pettersson B.M."/>
            <person name="Behra P.R."/>
            <person name="Mallick A."/>
            <person name="Cheramie M."/>
            <person name="Ramesh M."/>
            <person name="Shirreff L."/>
            <person name="DuCote T."/>
            <person name="Dasgupta S."/>
            <person name="Ennis D.G."/>
            <person name="Kirsebom L.A."/>
        </authorList>
    </citation>
    <scope>NUCLEOTIDE SEQUENCE [LARGE SCALE GENOMIC DNA]</scope>
    <source>
        <strain evidence="2 3">Davis1</strain>
    </source>
</reference>
<evidence type="ECO:0000259" key="1">
    <source>
        <dbReference type="PROSITE" id="PS51186"/>
    </source>
</evidence>
<dbReference type="Pfam" id="PF00583">
    <property type="entry name" value="Acetyltransf_1"/>
    <property type="match status" value="1"/>
</dbReference>
<accession>A0A3E2MVV1</accession>
<organism evidence="2 3">
    <name type="scientific">Mycobacterium marinum</name>
    <dbReference type="NCBI Taxonomy" id="1781"/>
    <lineage>
        <taxon>Bacteria</taxon>
        <taxon>Bacillati</taxon>
        <taxon>Actinomycetota</taxon>
        <taxon>Actinomycetes</taxon>
        <taxon>Mycobacteriales</taxon>
        <taxon>Mycobacteriaceae</taxon>
        <taxon>Mycobacterium</taxon>
        <taxon>Mycobacterium ulcerans group</taxon>
    </lineage>
</organism>
<evidence type="ECO:0000313" key="2">
    <source>
        <dbReference type="EMBL" id="RFZ41276.1"/>
    </source>
</evidence>
<dbReference type="GO" id="GO:0016747">
    <property type="term" value="F:acyltransferase activity, transferring groups other than amino-acyl groups"/>
    <property type="evidence" value="ECO:0007669"/>
    <property type="project" value="InterPro"/>
</dbReference>
<evidence type="ECO:0000313" key="3">
    <source>
        <dbReference type="Proteomes" id="UP000257451"/>
    </source>
</evidence>
<dbReference type="SUPFAM" id="SSF55729">
    <property type="entry name" value="Acyl-CoA N-acyltransferases (Nat)"/>
    <property type="match status" value="1"/>
</dbReference>
<keyword evidence="2" id="KW-0808">Transferase</keyword>
<dbReference type="Proteomes" id="UP000257451">
    <property type="component" value="Unassembled WGS sequence"/>
</dbReference>